<dbReference type="Gene3D" id="3.10.20.30">
    <property type="match status" value="1"/>
</dbReference>
<comment type="caution">
    <text evidence="1">The sequence shown here is derived from an EMBL/GenBank/DDBJ whole genome shotgun (WGS) entry which is preliminary data.</text>
</comment>
<organism evidence="1 2">
    <name type="scientific">Scopulibacillus cellulosilyticus</name>
    <dbReference type="NCBI Taxonomy" id="2665665"/>
    <lineage>
        <taxon>Bacteria</taxon>
        <taxon>Bacillati</taxon>
        <taxon>Bacillota</taxon>
        <taxon>Bacilli</taxon>
        <taxon>Bacillales</taxon>
        <taxon>Sporolactobacillaceae</taxon>
        <taxon>Scopulibacillus</taxon>
    </lineage>
</organism>
<dbReference type="Pfam" id="PF02597">
    <property type="entry name" value="ThiS"/>
    <property type="match status" value="1"/>
</dbReference>
<evidence type="ECO:0000313" key="1">
    <source>
        <dbReference type="EMBL" id="MFC7394423.1"/>
    </source>
</evidence>
<dbReference type="NCBIfam" id="TIGR01683">
    <property type="entry name" value="thiS"/>
    <property type="match status" value="1"/>
</dbReference>
<name>A0ABW2PYM7_9BACL</name>
<dbReference type="InterPro" id="IPR016155">
    <property type="entry name" value="Mopterin_synth/thiamin_S_b"/>
</dbReference>
<dbReference type="PANTHER" id="PTHR34472">
    <property type="entry name" value="SULFUR CARRIER PROTEIN THIS"/>
    <property type="match status" value="1"/>
</dbReference>
<protein>
    <submittedName>
        <fullName evidence="1">Sulfur carrier protein ThiS</fullName>
    </submittedName>
</protein>
<dbReference type="InterPro" id="IPR012675">
    <property type="entry name" value="Beta-grasp_dom_sf"/>
</dbReference>
<gene>
    <name evidence="1" type="primary">thiS</name>
    <name evidence="1" type="ORF">ACFQRG_15810</name>
</gene>
<proteinExistence type="predicted"/>
<dbReference type="InterPro" id="IPR010035">
    <property type="entry name" value="Thi_S"/>
</dbReference>
<dbReference type="EMBL" id="JBHTCO010000020">
    <property type="protein sequence ID" value="MFC7394423.1"/>
    <property type="molecule type" value="Genomic_DNA"/>
</dbReference>
<sequence length="67" mass="7589">MNVRVNGKNINLPESISTIDQLLTHFHIENKLAIVEKNKEIIDRETYKSKSLNEGDQIEIVHFVGGG</sequence>
<keyword evidence="2" id="KW-1185">Reference proteome</keyword>
<accession>A0ABW2PYM7</accession>
<dbReference type="Proteomes" id="UP001596505">
    <property type="component" value="Unassembled WGS sequence"/>
</dbReference>
<evidence type="ECO:0000313" key="2">
    <source>
        <dbReference type="Proteomes" id="UP001596505"/>
    </source>
</evidence>
<dbReference type="SUPFAM" id="SSF54285">
    <property type="entry name" value="MoaD/ThiS"/>
    <property type="match status" value="1"/>
</dbReference>
<dbReference type="InterPro" id="IPR003749">
    <property type="entry name" value="ThiS/MoaD-like"/>
</dbReference>
<dbReference type="PANTHER" id="PTHR34472:SF1">
    <property type="entry name" value="SULFUR CARRIER PROTEIN THIS"/>
    <property type="match status" value="1"/>
</dbReference>
<dbReference type="CDD" id="cd00565">
    <property type="entry name" value="Ubl_ThiS"/>
    <property type="match status" value="1"/>
</dbReference>
<dbReference type="RefSeq" id="WP_380967771.1">
    <property type="nucleotide sequence ID" value="NZ_JBHTCO010000020.1"/>
</dbReference>
<reference evidence="2" key="1">
    <citation type="journal article" date="2019" name="Int. J. Syst. Evol. Microbiol.">
        <title>The Global Catalogue of Microorganisms (GCM) 10K type strain sequencing project: providing services to taxonomists for standard genome sequencing and annotation.</title>
        <authorList>
            <consortium name="The Broad Institute Genomics Platform"/>
            <consortium name="The Broad Institute Genome Sequencing Center for Infectious Disease"/>
            <person name="Wu L."/>
            <person name="Ma J."/>
        </authorList>
    </citation>
    <scope>NUCLEOTIDE SEQUENCE [LARGE SCALE GENOMIC DNA]</scope>
    <source>
        <strain evidence="2">CGMCC 1.16305</strain>
    </source>
</reference>